<accession>A0A6J7WWY1</accession>
<dbReference type="Pfam" id="PF03420">
    <property type="entry name" value="Peptidase_S77"/>
    <property type="match status" value="1"/>
</dbReference>
<evidence type="ECO:0000313" key="1">
    <source>
        <dbReference type="EMBL" id="CAB5221348.1"/>
    </source>
</evidence>
<reference evidence="1" key="1">
    <citation type="submission" date="2020-05" db="EMBL/GenBank/DDBJ databases">
        <authorList>
            <person name="Chiriac C."/>
            <person name="Salcher M."/>
            <person name="Ghai R."/>
            <person name="Kavagutti S V."/>
        </authorList>
    </citation>
    <scope>NUCLEOTIDE SEQUENCE</scope>
</reference>
<organism evidence="1">
    <name type="scientific">uncultured Caudovirales phage</name>
    <dbReference type="NCBI Taxonomy" id="2100421"/>
    <lineage>
        <taxon>Viruses</taxon>
        <taxon>Duplodnaviria</taxon>
        <taxon>Heunggongvirae</taxon>
        <taxon>Uroviricota</taxon>
        <taxon>Caudoviricetes</taxon>
        <taxon>Peduoviridae</taxon>
        <taxon>Maltschvirus</taxon>
        <taxon>Maltschvirus maltsch</taxon>
    </lineage>
</organism>
<protein>
    <submittedName>
        <fullName evidence="1">Prohead core scaffolding protein and protease</fullName>
    </submittedName>
</protein>
<name>A0A6J7WWY1_9CAUD</name>
<dbReference type="GO" id="GO:0006508">
    <property type="term" value="P:proteolysis"/>
    <property type="evidence" value="ECO:0007669"/>
    <property type="project" value="UniProtKB-KW"/>
</dbReference>
<gene>
    <name evidence="1" type="ORF">UFOVP247_143</name>
</gene>
<proteinExistence type="predicted"/>
<dbReference type="InterPro" id="IPR005082">
    <property type="entry name" value="Peptidase_U9_T4_prohead"/>
</dbReference>
<keyword evidence="1" id="KW-0645">Protease</keyword>
<dbReference type="EMBL" id="LR798288">
    <property type="protein sequence ID" value="CAB5221348.1"/>
    <property type="molecule type" value="Genomic_DNA"/>
</dbReference>
<keyword evidence="1" id="KW-0378">Hydrolase</keyword>
<dbReference type="GO" id="GO:0008233">
    <property type="term" value="F:peptidase activity"/>
    <property type="evidence" value="ECO:0007669"/>
    <property type="project" value="UniProtKB-KW"/>
</dbReference>
<sequence length="219" mass="24362">MKLITELNEQIKIITEEGVEGKKNLYIHGPFIQTEVKNRNGRMYRNESVSKEVKRYNEDYVLKGRALGELGHPEGPSINLDRVSHKIVSLTAEGNDFIGKAQILPTPMGEIARNLIESGVQLGVSTRGMGSLKDVGGVMEVQDDFYLATAGDIVADPSAPNAFVNGIMEGVEWVWDNGMLKAQQLEKARKHIEEAARKVTKSELEEAKLRVFNHFISNL</sequence>